<dbReference type="InterPro" id="IPR045119">
    <property type="entry name" value="SUN1-5"/>
</dbReference>
<organism evidence="7 8">
    <name type="scientific">Streblomastix strix</name>
    <dbReference type="NCBI Taxonomy" id="222440"/>
    <lineage>
        <taxon>Eukaryota</taxon>
        <taxon>Metamonada</taxon>
        <taxon>Preaxostyla</taxon>
        <taxon>Oxymonadida</taxon>
        <taxon>Streblomastigidae</taxon>
        <taxon>Streblomastix</taxon>
    </lineage>
</organism>
<dbReference type="PROSITE" id="PS51469">
    <property type="entry name" value="SUN"/>
    <property type="match status" value="1"/>
</dbReference>
<feature type="domain" description="SUN" evidence="6">
    <location>
        <begin position="38"/>
        <end position="230"/>
    </location>
</feature>
<dbReference type="AlphaFoldDB" id="A0A5J4WNS6"/>
<reference evidence="7 8" key="1">
    <citation type="submission" date="2019-03" db="EMBL/GenBank/DDBJ databases">
        <title>Single cell metagenomics reveals metabolic interactions within the superorganism composed of flagellate Streblomastix strix and complex community of Bacteroidetes bacteria on its surface.</title>
        <authorList>
            <person name="Treitli S.C."/>
            <person name="Kolisko M."/>
            <person name="Husnik F."/>
            <person name="Keeling P."/>
            <person name="Hampl V."/>
        </authorList>
    </citation>
    <scope>NUCLEOTIDE SEQUENCE [LARGE SCALE GENOMIC DNA]</scope>
    <source>
        <strain evidence="7">ST1C</strain>
    </source>
</reference>
<keyword evidence="3" id="KW-1133">Transmembrane helix</keyword>
<dbReference type="GO" id="GO:0005635">
    <property type="term" value="C:nuclear envelope"/>
    <property type="evidence" value="ECO:0007669"/>
    <property type="project" value="TreeGrafter"/>
</dbReference>
<dbReference type="OrthoDB" id="342281at2759"/>
<dbReference type="GO" id="GO:0043495">
    <property type="term" value="F:protein-membrane adaptor activity"/>
    <property type="evidence" value="ECO:0007669"/>
    <property type="project" value="TreeGrafter"/>
</dbReference>
<keyword evidence="4" id="KW-0472">Membrane</keyword>
<feature type="region of interest" description="Disordered" evidence="5">
    <location>
        <begin position="137"/>
        <end position="158"/>
    </location>
</feature>
<dbReference type="Gene3D" id="2.60.120.260">
    <property type="entry name" value="Galactose-binding domain-like"/>
    <property type="match status" value="1"/>
</dbReference>
<dbReference type="PANTHER" id="PTHR12911:SF8">
    <property type="entry name" value="KLAROID PROTEIN-RELATED"/>
    <property type="match status" value="1"/>
</dbReference>
<feature type="region of interest" description="Disordered" evidence="5">
    <location>
        <begin position="1"/>
        <end position="26"/>
    </location>
</feature>
<dbReference type="Pfam" id="PF07738">
    <property type="entry name" value="Sad1_UNC"/>
    <property type="match status" value="1"/>
</dbReference>
<proteinExistence type="predicted"/>
<evidence type="ECO:0000256" key="1">
    <source>
        <dbReference type="ARBA" id="ARBA00004370"/>
    </source>
</evidence>
<accession>A0A5J4WNS6</accession>
<dbReference type="Proteomes" id="UP000324800">
    <property type="component" value="Unassembled WGS sequence"/>
</dbReference>
<evidence type="ECO:0000256" key="4">
    <source>
        <dbReference type="ARBA" id="ARBA00023136"/>
    </source>
</evidence>
<dbReference type="InterPro" id="IPR012919">
    <property type="entry name" value="SUN_dom"/>
</dbReference>
<keyword evidence="2" id="KW-0812">Transmembrane</keyword>
<dbReference type="PANTHER" id="PTHR12911">
    <property type="entry name" value="SAD1/UNC-84-LIKE PROTEIN-RELATED"/>
    <property type="match status" value="1"/>
</dbReference>
<evidence type="ECO:0000313" key="8">
    <source>
        <dbReference type="Proteomes" id="UP000324800"/>
    </source>
</evidence>
<comment type="subcellular location">
    <subcellularLocation>
        <location evidence="1">Membrane</location>
    </subcellularLocation>
</comment>
<evidence type="ECO:0000256" key="3">
    <source>
        <dbReference type="ARBA" id="ARBA00022989"/>
    </source>
</evidence>
<protein>
    <recommendedName>
        <fullName evidence="6">SUN domain-containing protein</fullName>
    </recommendedName>
</protein>
<comment type="caution">
    <text evidence="7">The sequence shown here is derived from an EMBL/GenBank/DDBJ whole genome shotgun (WGS) entry which is preliminary data.</text>
</comment>
<evidence type="ECO:0000259" key="6">
    <source>
        <dbReference type="PROSITE" id="PS51469"/>
    </source>
</evidence>
<sequence>MDKGIHPDDEDEKEMNKDGRQLRKRRPILPNIASSAAGARVVGYSPIYDHTKKTLKSMFQNLLFGNQNVNRPSIILNDMFSIGECLPLHMNQKNNNYGHVTVQLAWPVSVHAITIAHIPESQTMDYTTAPKEFTVTCIPPRSSKDQKKPAGNKNRKQEAIQFGEDRQSILEYRRDGDSFQTFVASPRNETVSGEKELNNTCSLVRFNFISNYGNQRFTCLYHIEVHPDIE</sequence>
<gene>
    <name evidence="7" type="ORF">EZS28_008190</name>
</gene>
<name>A0A5J4WNS6_9EUKA</name>
<evidence type="ECO:0000256" key="2">
    <source>
        <dbReference type="ARBA" id="ARBA00022692"/>
    </source>
</evidence>
<evidence type="ECO:0000313" key="7">
    <source>
        <dbReference type="EMBL" id="KAA6396282.1"/>
    </source>
</evidence>
<dbReference type="GO" id="GO:0016020">
    <property type="term" value="C:membrane"/>
    <property type="evidence" value="ECO:0007669"/>
    <property type="project" value="UniProtKB-SubCell"/>
</dbReference>
<evidence type="ECO:0000256" key="5">
    <source>
        <dbReference type="SAM" id="MobiDB-lite"/>
    </source>
</evidence>
<dbReference type="EMBL" id="SNRW01001465">
    <property type="protein sequence ID" value="KAA6396282.1"/>
    <property type="molecule type" value="Genomic_DNA"/>
</dbReference>